<evidence type="ECO:0000256" key="7">
    <source>
        <dbReference type="ARBA" id="ARBA00022692"/>
    </source>
</evidence>
<dbReference type="Gene3D" id="3.90.550.10">
    <property type="entry name" value="Spore Coat Polysaccharide Biosynthesis Protein SpsA, Chain A"/>
    <property type="match status" value="1"/>
</dbReference>
<feature type="transmembrane region" description="Helical" evidence="12">
    <location>
        <begin position="92"/>
        <end position="116"/>
    </location>
</feature>
<dbReference type="Gene3D" id="2.40.10.220">
    <property type="entry name" value="predicted glycosyltransferase like domains"/>
    <property type="match status" value="1"/>
</dbReference>
<reference evidence="15 16" key="1">
    <citation type="submission" date="2012-06" db="EMBL/GenBank/DDBJ databases">
        <title>Finished chromosome of genome of Crinalium epipsammum PCC 9333.</title>
        <authorList>
            <consortium name="US DOE Joint Genome Institute"/>
            <person name="Gugger M."/>
            <person name="Coursin T."/>
            <person name="Rippka R."/>
            <person name="Tandeau De Marsac N."/>
            <person name="Huntemann M."/>
            <person name="Wei C.-L."/>
            <person name="Han J."/>
            <person name="Detter J.C."/>
            <person name="Han C."/>
            <person name="Tapia R."/>
            <person name="Davenport K."/>
            <person name="Daligault H."/>
            <person name="Erkkila T."/>
            <person name="Gu W."/>
            <person name="Munk A.C.C."/>
            <person name="Teshima H."/>
            <person name="Xu Y."/>
            <person name="Chain P."/>
            <person name="Chen A."/>
            <person name="Krypides N."/>
            <person name="Mavromatis K."/>
            <person name="Markowitz V."/>
            <person name="Szeto E."/>
            <person name="Ivanova N."/>
            <person name="Mikhailova N."/>
            <person name="Ovchinnikova G."/>
            <person name="Pagani I."/>
            <person name="Pati A."/>
            <person name="Goodwin L."/>
            <person name="Peters L."/>
            <person name="Pitluck S."/>
            <person name="Woyke T."/>
            <person name="Kerfeld C."/>
        </authorList>
    </citation>
    <scope>NUCLEOTIDE SEQUENCE [LARGE SCALE GENOMIC DNA]</scope>
    <source>
        <strain evidence="15 16">PCC 9333</strain>
    </source>
</reference>
<dbReference type="eggNOG" id="COG1215">
    <property type="taxonomic scope" value="Bacteria"/>
</dbReference>
<evidence type="ECO:0000256" key="9">
    <source>
        <dbReference type="ARBA" id="ARBA00022989"/>
    </source>
</evidence>
<dbReference type="STRING" id="1173022.Cri9333_2865"/>
<keyword evidence="5" id="KW-0328">Glycosyltransferase</keyword>
<gene>
    <name evidence="15" type="ORF">Cri9333_2865</name>
</gene>
<keyword evidence="3" id="KW-1003">Cell membrane</keyword>
<dbReference type="PRINTS" id="PR01439">
    <property type="entry name" value="CELLSNTHASEA"/>
</dbReference>
<feature type="transmembrane region" description="Helical" evidence="12">
    <location>
        <begin position="61"/>
        <end position="80"/>
    </location>
</feature>
<keyword evidence="4" id="KW-0997">Cell inner membrane</keyword>
<dbReference type="EMBL" id="CP003620">
    <property type="protein sequence ID" value="AFZ13707.1"/>
    <property type="molecule type" value="Genomic_DNA"/>
</dbReference>
<evidence type="ECO:0000259" key="14">
    <source>
        <dbReference type="Pfam" id="PF07238"/>
    </source>
</evidence>
<feature type="transmembrane region" description="Helical" evidence="12">
    <location>
        <begin position="506"/>
        <end position="526"/>
    </location>
</feature>
<keyword evidence="6 15" id="KW-0808">Transferase</keyword>
<comment type="subcellular location">
    <subcellularLocation>
        <location evidence="1">Cell inner membrane</location>
        <topology evidence="1">Multi-pass membrane protein</topology>
    </subcellularLocation>
</comment>
<keyword evidence="7 12" id="KW-0812">Transmembrane</keyword>
<feature type="transmembrane region" description="Helical" evidence="12">
    <location>
        <begin position="429"/>
        <end position="448"/>
    </location>
</feature>
<feature type="transmembrane region" description="Helical" evidence="12">
    <location>
        <begin position="454"/>
        <end position="472"/>
    </location>
</feature>
<evidence type="ECO:0000313" key="16">
    <source>
        <dbReference type="Proteomes" id="UP000010472"/>
    </source>
</evidence>
<evidence type="ECO:0000256" key="8">
    <source>
        <dbReference type="ARBA" id="ARBA00022916"/>
    </source>
</evidence>
<evidence type="ECO:0000313" key="15">
    <source>
        <dbReference type="EMBL" id="AFZ13707.1"/>
    </source>
</evidence>
<dbReference type="PANTHER" id="PTHR43867:SF2">
    <property type="entry name" value="CELLULOSE SYNTHASE CATALYTIC SUBUNIT A [UDP-FORMING]"/>
    <property type="match status" value="1"/>
</dbReference>
<dbReference type="GO" id="GO:0035438">
    <property type="term" value="F:cyclic-di-GMP binding"/>
    <property type="evidence" value="ECO:0007669"/>
    <property type="project" value="InterPro"/>
</dbReference>
<evidence type="ECO:0000256" key="2">
    <source>
        <dbReference type="ARBA" id="ARBA00012539"/>
    </source>
</evidence>
<evidence type="ECO:0000256" key="5">
    <source>
        <dbReference type="ARBA" id="ARBA00022676"/>
    </source>
</evidence>
<dbReference type="OrthoDB" id="9766299at2"/>
<evidence type="ECO:0000256" key="4">
    <source>
        <dbReference type="ARBA" id="ARBA00022519"/>
    </source>
</evidence>
<dbReference type="InterPro" id="IPR009875">
    <property type="entry name" value="PilZ_domain"/>
</dbReference>
<dbReference type="HOGENOM" id="CLU_011907_3_0_3"/>
<dbReference type="GO" id="GO:0005886">
    <property type="term" value="C:plasma membrane"/>
    <property type="evidence" value="ECO:0007669"/>
    <property type="project" value="UniProtKB-SubCell"/>
</dbReference>
<organism evidence="15 16">
    <name type="scientific">Crinalium epipsammum PCC 9333</name>
    <dbReference type="NCBI Taxonomy" id="1173022"/>
    <lineage>
        <taxon>Bacteria</taxon>
        <taxon>Bacillati</taxon>
        <taxon>Cyanobacteriota</taxon>
        <taxon>Cyanophyceae</taxon>
        <taxon>Gomontiellales</taxon>
        <taxon>Gomontiellaceae</taxon>
        <taxon>Crinalium</taxon>
    </lineage>
</organism>
<dbReference type="InterPro" id="IPR050321">
    <property type="entry name" value="Glycosyltr_2/OpgH_subfam"/>
</dbReference>
<proteinExistence type="predicted"/>
<dbReference type="InterPro" id="IPR001173">
    <property type="entry name" value="Glyco_trans_2-like"/>
</dbReference>
<evidence type="ECO:0000256" key="11">
    <source>
        <dbReference type="ARBA" id="ARBA00048682"/>
    </source>
</evidence>
<sequence>MLKAWQVFFILLLTTFILVDVTLLFYNLSNLQTQIYVLFPLVILILTTLILRLIYPDSPPLILKIILTFIVLLIHFRYLWWRITATLILDWYNGYISIAVIVMEVIAIINVTIISFQTLFRTNHSPEADAPVSQRIKQGLYTPTVDVLIPTVNEPTFVLRRTLVGCQSMHYPNKKIWVLDDGNRPEIAKLAQELGCKYLARSQYGNAKAGNLNHGLSVTSGEIVVAFDADFIPLNNFLERTIGFFENPEVSLVVTPQNFYNPDSPELNLGGCILPHEQTVFYTIIQPGRDATNSIICTGTSILMRREHLNKIGGIPTSTIVEDWVTGMLLQSKGYKTIFINELLSVGAAPEHLLSYLVQRIRWAEGTLKVLFNKYNPLFLPGLNLWQRINHLSGILYWIDQGTQTISYIAPILFIIIGMQALNTNLITLIYYWLPAYIAGFILVPWIIGTRTILVSYVYNALQCFAIAKITIKTFLFPKLRNRFIVTPKGITQNHPEIALELMKPIIVLLILNFFSIFIAIWRAYFSNIDTDTLTLSIIWAELNTVILAASLLAGFGGIYSSEERIAPRVKFSQTCEVIILDFPHNQKTFTTTIGDMSEYGISFHTPTDINLQAGQKLKIVFPDEQLNFLAKVRRVGKVTGCRLLVGPLTPKQHQKIIEFIYCRPSHWQQPKVANEKQALRALFITLFKLYPLFKK</sequence>
<dbReference type="GO" id="GO:0030244">
    <property type="term" value="P:cellulose biosynthetic process"/>
    <property type="evidence" value="ECO:0007669"/>
    <property type="project" value="UniProtKB-KW"/>
</dbReference>
<dbReference type="KEGG" id="cep:Cri9333_2865"/>
<dbReference type="InterPro" id="IPR029044">
    <property type="entry name" value="Nucleotide-diphossugar_trans"/>
</dbReference>
<dbReference type="EC" id="2.4.1.12" evidence="2"/>
<dbReference type="InterPro" id="IPR003919">
    <property type="entry name" value="Cell_synth_A"/>
</dbReference>
<evidence type="ECO:0000256" key="3">
    <source>
        <dbReference type="ARBA" id="ARBA00022475"/>
    </source>
</evidence>
<evidence type="ECO:0000256" key="6">
    <source>
        <dbReference type="ARBA" id="ARBA00022679"/>
    </source>
</evidence>
<keyword evidence="8" id="KW-0135">Cellulose biosynthesis</keyword>
<feature type="transmembrane region" description="Helical" evidence="12">
    <location>
        <begin position="538"/>
        <end position="561"/>
    </location>
</feature>
<dbReference type="CDD" id="cd06421">
    <property type="entry name" value="CESA_CelA_like"/>
    <property type="match status" value="1"/>
</dbReference>
<keyword evidence="16" id="KW-1185">Reference proteome</keyword>
<dbReference type="RefSeq" id="WP_015203816.1">
    <property type="nucleotide sequence ID" value="NC_019753.1"/>
</dbReference>
<keyword evidence="9 12" id="KW-1133">Transmembrane helix</keyword>
<dbReference type="AlphaFoldDB" id="K9W1U0"/>
<evidence type="ECO:0000259" key="13">
    <source>
        <dbReference type="Pfam" id="PF00535"/>
    </source>
</evidence>
<dbReference type="Pfam" id="PF00535">
    <property type="entry name" value="Glycos_transf_2"/>
    <property type="match status" value="1"/>
</dbReference>
<feature type="domain" description="PilZ" evidence="14">
    <location>
        <begin position="567"/>
        <end position="662"/>
    </location>
</feature>
<evidence type="ECO:0000256" key="10">
    <source>
        <dbReference type="ARBA" id="ARBA00023136"/>
    </source>
</evidence>
<accession>K9W1U0</accession>
<dbReference type="Pfam" id="PF07238">
    <property type="entry name" value="PilZ"/>
    <property type="match status" value="1"/>
</dbReference>
<feature type="transmembrane region" description="Helical" evidence="12">
    <location>
        <begin position="6"/>
        <end position="28"/>
    </location>
</feature>
<dbReference type="SUPFAM" id="SSF53448">
    <property type="entry name" value="Nucleotide-diphospho-sugar transferases"/>
    <property type="match status" value="1"/>
</dbReference>
<evidence type="ECO:0000256" key="12">
    <source>
        <dbReference type="SAM" id="Phobius"/>
    </source>
</evidence>
<name>K9W1U0_9CYAN</name>
<feature type="domain" description="Glycosyltransferase 2-like" evidence="13">
    <location>
        <begin position="147"/>
        <end position="312"/>
    </location>
</feature>
<dbReference type="GO" id="GO:0016760">
    <property type="term" value="F:cellulose synthase (UDP-forming) activity"/>
    <property type="evidence" value="ECO:0007669"/>
    <property type="project" value="UniProtKB-EC"/>
</dbReference>
<comment type="catalytic activity">
    <reaction evidence="11">
        <text>[(1-&gt;4)-beta-D-glucosyl](n) + UDP-alpha-D-glucose = [(1-&gt;4)-beta-D-glucosyl](n+1) + UDP + H(+)</text>
        <dbReference type="Rhea" id="RHEA:19929"/>
        <dbReference type="Rhea" id="RHEA-COMP:10033"/>
        <dbReference type="Rhea" id="RHEA-COMP:10034"/>
        <dbReference type="ChEBI" id="CHEBI:15378"/>
        <dbReference type="ChEBI" id="CHEBI:18246"/>
        <dbReference type="ChEBI" id="CHEBI:58223"/>
        <dbReference type="ChEBI" id="CHEBI:58885"/>
        <dbReference type="EC" id="2.4.1.12"/>
    </reaction>
</comment>
<dbReference type="Proteomes" id="UP000010472">
    <property type="component" value="Chromosome"/>
</dbReference>
<keyword evidence="10 12" id="KW-0472">Membrane</keyword>
<dbReference type="GO" id="GO:0006011">
    <property type="term" value="P:UDP-alpha-D-glucose metabolic process"/>
    <property type="evidence" value="ECO:0007669"/>
    <property type="project" value="InterPro"/>
</dbReference>
<dbReference type="PANTHER" id="PTHR43867">
    <property type="entry name" value="CELLULOSE SYNTHASE CATALYTIC SUBUNIT A [UDP-FORMING]"/>
    <property type="match status" value="1"/>
</dbReference>
<feature type="transmembrane region" description="Helical" evidence="12">
    <location>
        <begin position="35"/>
        <end position="55"/>
    </location>
</feature>
<feature type="transmembrane region" description="Helical" evidence="12">
    <location>
        <begin position="405"/>
        <end position="422"/>
    </location>
</feature>
<evidence type="ECO:0000256" key="1">
    <source>
        <dbReference type="ARBA" id="ARBA00004429"/>
    </source>
</evidence>
<dbReference type="PATRIC" id="fig|1173022.3.peg.3102"/>
<protein>
    <recommendedName>
        <fullName evidence="2">cellulose synthase (UDP-forming)</fullName>
        <ecNumber evidence="2">2.4.1.12</ecNumber>
    </recommendedName>
</protein>